<keyword evidence="4" id="KW-1185">Reference proteome</keyword>
<dbReference type="InterPro" id="IPR027417">
    <property type="entry name" value="P-loop_NTPase"/>
</dbReference>
<dbReference type="Pfam" id="PF24883">
    <property type="entry name" value="NPHP3_N"/>
    <property type="match status" value="1"/>
</dbReference>
<gene>
    <name evidence="3" type="ORF">BJX63DRAFT_433456</name>
</gene>
<name>A0ABR4H929_9EURO</name>
<comment type="caution">
    <text evidence="3">The sequence shown here is derived from an EMBL/GenBank/DDBJ whole genome shotgun (WGS) entry which is preliminary data.</text>
</comment>
<dbReference type="InterPro" id="IPR056884">
    <property type="entry name" value="NPHP3-like_N"/>
</dbReference>
<dbReference type="PANTHER" id="PTHR46082">
    <property type="entry name" value="ATP/GTP-BINDING PROTEIN-RELATED"/>
    <property type="match status" value="1"/>
</dbReference>
<feature type="domain" description="Nephrocystin 3-like N-terminal" evidence="2">
    <location>
        <begin position="353"/>
        <end position="533"/>
    </location>
</feature>
<dbReference type="PANTHER" id="PTHR46082:SF11">
    <property type="entry name" value="AAA+ ATPASE DOMAIN-CONTAINING PROTEIN-RELATED"/>
    <property type="match status" value="1"/>
</dbReference>
<dbReference type="InterPro" id="IPR035994">
    <property type="entry name" value="Nucleoside_phosphorylase_sf"/>
</dbReference>
<dbReference type="SUPFAM" id="SSF53167">
    <property type="entry name" value="Purine and uridine phosphorylases"/>
    <property type="match status" value="1"/>
</dbReference>
<evidence type="ECO:0000256" key="1">
    <source>
        <dbReference type="ARBA" id="ARBA00022737"/>
    </source>
</evidence>
<sequence>MNFRHSDYTVAWICALPLEMAAARAMLDRVHPSQPQPETDHNNYILGDIRSHNVVMACLPSGVYGITSAATVVAHTLTTFPSVRFALMVGIGGGVPSTNVDVRLGDVIVSIPTAGSGGVIQYDYGKTLENGLLQRTGSLNKPPQYLLTAVSKLRSDYMAKDSSIKKDISEILQKHQNSDEQFSRPGQDWLFNMGYNHEGGLADCSSCDQSQLVPRTQREAIDPAIHYGLIASGNQVMKSAQMRDSIAQELNILCFEMEAAGIMDQLACLVIRGVCDYCDSHKNKEWQGYAALTAAAYAAALLAVLPSSKVTVQPGQKTEFTAEEKACLQDLFITDPADNRKALQRRKGQRAPGTCSWILETDELRDWLRIDKIGSQEESNVFWLYGNPGTGKSTMAISLTEELSNQADFLDGTRRLAYFFCDSSSEYQRTTTSILRGLLHQLITQHKSLIGYLLPKYAEQKQKLFASIDALWSVLMDMGRDPSVSGTYCIIDALDECEREEQWTILYEIDRTFNNSRLQHSLPCALRFLIISRPYPEIRQYLSFFRHRDLSSYPAVTADLKTMIQERVDQLSRRNNYPKAVVTEISRILEDKAEGTFLWVGIACDELKQVQARKAIKTLKRLPVGLHFLYQNILDTVTTKCDEDDKPLILRLLSFVAVTRRPFSLAELSEACELHPDDDEDSRILFAREFIDLCRLMIIAQDGQSKKRSSNSGQKFGKSG</sequence>
<accession>A0ABR4H929</accession>
<reference evidence="3 4" key="1">
    <citation type="submission" date="2024-07" db="EMBL/GenBank/DDBJ databases">
        <title>Section-level genome sequencing and comparative genomics of Aspergillus sections Usti and Cavernicolus.</title>
        <authorList>
            <consortium name="Lawrence Berkeley National Laboratory"/>
            <person name="Nybo J.L."/>
            <person name="Vesth T.C."/>
            <person name="Theobald S."/>
            <person name="Frisvad J.C."/>
            <person name="Larsen T.O."/>
            <person name="Kjaerboelling I."/>
            <person name="Rothschild-Mancinelli K."/>
            <person name="Lyhne E.K."/>
            <person name="Kogle M.E."/>
            <person name="Barry K."/>
            <person name="Clum A."/>
            <person name="Na H."/>
            <person name="Ledsgaard L."/>
            <person name="Lin J."/>
            <person name="Lipzen A."/>
            <person name="Kuo A."/>
            <person name="Riley R."/>
            <person name="Mondo S."/>
            <person name="Labutti K."/>
            <person name="Haridas S."/>
            <person name="Pangalinan J."/>
            <person name="Salamov A.A."/>
            <person name="Simmons B.A."/>
            <person name="Magnuson J.K."/>
            <person name="Chen J."/>
            <person name="Drula E."/>
            <person name="Henrissat B."/>
            <person name="Wiebenga A."/>
            <person name="Lubbers R.J."/>
            <person name="Gomes A.C."/>
            <person name="Makela M.R."/>
            <person name="Stajich J."/>
            <person name="Grigoriev I.V."/>
            <person name="Mortensen U.H."/>
            <person name="De Vries R.P."/>
            <person name="Baker S.E."/>
            <person name="Andersen M.R."/>
        </authorList>
    </citation>
    <scope>NUCLEOTIDE SEQUENCE [LARGE SCALE GENOMIC DNA]</scope>
    <source>
        <strain evidence="3 4">CBS 588.65</strain>
    </source>
</reference>
<proteinExistence type="predicted"/>
<dbReference type="Gene3D" id="3.40.50.300">
    <property type="entry name" value="P-loop containing nucleotide triphosphate hydrolases"/>
    <property type="match status" value="1"/>
</dbReference>
<dbReference type="Proteomes" id="UP001610334">
    <property type="component" value="Unassembled WGS sequence"/>
</dbReference>
<evidence type="ECO:0000259" key="2">
    <source>
        <dbReference type="Pfam" id="PF24883"/>
    </source>
</evidence>
<dbReference type="Gene3D" id="3.40.50.1580">
    <property type="entry name" value="Nucleoside phosphorylase domain"/>
    <property type="match status" value="1"/>
</dbReference>
<dbReference type="SUPFAM" id="SSF52540">
    <property type="entry name" value="P-loop containing nucleoside triphosphate hydrolases"/>
    <property type="match status" value="1"/>
</dbReference>
<evidence type="ECO:0000313" key="4">
    <source>
        <dbReference type="Proteomes" id="UP001610334"/>
    </source>
</evidence>
<organism evidence="3 4">
    <name type="scientific">Aspergillus granulosus</name>
    <dbReference type="NCBI Taxonomy" id="176169"/>
    <lineage>
        <taxon>Eukaryota</taxon>
        <taxon>Fungi</taxon>
        <taxon>Dikarya</taxon>
        <taxon>Ascomycota</taxon>
        <taxon>Pezizomycotina</taxon>
        <taxon>Eurotiomycetes</taxon>
        <taxon>Eurotiomycetidae</taxon>
        <taxon>Eurotiales</taxon>
        <taxon>Aspergillaceae</taxon>
        <taxon>Aspergillus</taxon>
        <taxon>Aspergillus subgen. Nidulantes</taxon>
    </lineage>
</organism>
<protein>
    <submittedName>
        <fullName evidence="3">Nucleoside phosphorylase domain-containing protein</fullName>
    </submittedName>
</protein>
<dbReference type="InterPro" id="IPR053137">
    <property type="entry name" value="NLR-like"/>
</dbReference>
<dbReference type="EMBL" id="JBFXLT010000059">
    <property type="protein sequence ID" value="KAL2811302.1"/>
    <property type="molecule type" value="Genomic_DNA"/>
</dbReference>
<evidence type="ECO:0000313" key="3">
    <source>
        <dbReference type="EMBL" id="KAL2811302.1"/>
    </source>
</evidence>
<keyword evidence="1" id="KW-0677">Repeat</keyword>